<keyword evidence="3" id="KW-1185">Reference proteome</keyword>
<evidence type="ECO:0000256" key="1">
    <source>
        <dbReference type="SAM" id="MobiDB-lite"/>
    </source>
</evidence>
<reference evidence="2 3" key="1">
    <citation type="submission" date="2015-08" db="EMBL/GenBank/DDBJ databases">
        <authorList>
            <person name="Babu N.S."/>
            <person name="Beckwith C.J."/>
            <person name="Beseler K.G."/>
            <person name="Brison A."/>
            <person name="Carone J.V."/>
            <person name="Caskin T.P."/>
            <person name="Diamond M."/>
            <person name="Durham M.E."/>
            <person name="Foxe J.M."/>
            <person name="Go M."/>
            <person name="Henderson B.A."/>
            <person name="Jones I.B."/>
            <person name="McGettigan J.A."/>
            <person name="Micheletti S.J."/>
            <person name="Nasrallah M.E."/>
            <person name="Ortiz D."/>
            <person name="Piller C.R."/>
            <person name="Privatt S.R."/>
            <person name="Schneider S.L."/>
            <person name="Sharp S."/>
            <person name="Smith T.C."/>
            <person name="Stanton J.D."/>
            <person name="Ullery H.E."/>
            <person name="Wilson R.J."/>
            <person name="Serrano M.G."/>
            <person name="Buck G."/>
            <person name="Lee V."/>
            <person name="Wang Y."/>
            <person name="Carvalho R."/>
            <person name="Voegtly L."/>
            <person name="Shi R."/>
            <person name="Duckworth R."/>
            <person name="Johnson A."/>
            <person name="Loviza R."/>
            <person name="Walstead R."/>
            <person name="Shah Z."/>
            <person name="Kiflezghi M."/>
            <person name="Wade K."/>
            <person name="Ball S.L."/>
            <person name="Bradley K.W."/>
            <person name="Asai D.J."/>
            <person name="Bowman C.A."/>
            <person name="Russell D.A."/>
            <person name="Pope W.H."/>
            <person name="Jacobs-Sera D."/>
            <person name="Hendrix R.W."/>
            <person name="Hatfull G.F."/>
        </authorList>
    </citation>
    <scope>NUCLEOTIDE SEQUENCE [LARGE SCALE GENOMIC DNA]</scope>
    <source>
        <strain evidence="2 3">DSM 27710</strain>
    </source>
</reference>
<gene>
    <name evidence="2" type="ORF">AKJ08_0114</name>
</gene>
<name>A0A0K1P8A7_9BACT</name>
<evidence type="ECO:0000313" key="3">
    <source>
        <dbReference type="Proteomes" id="UP000055590"/>
    </source>
</evidence>
<organism evidence="2 3">
    <name type="scientific">Vulgatibacter incomptus</name>
    <dbReference type="NCBI Taxonomy" id="1391653"/>
    <lineage>
        <taxon>Bacteria</taxon>
        <taxon>Pseudomonadati</taxon>
        <taxon>Myxococcota</taxon>
        <taxon>Myxococcia</taxon>
        <taxon>Myxococcales</taxon>
        <taxon>Cystobacterineae</taxon>
        <taxon>Vulgatibacteraceae</taxon>
        <taxon>Vulgatibacter</taxon>
    </lineage>
</organism>
<proteinExistence type="predicted"/>
<protein>
    <submittedName>
        <fullName evidence="2">Uncharacterized protein</fullName>
    </submittedName>
</protein>
<evidence type="ECO:0000313" key="2">
    <source>
        <dbReference type="EMBL" id="AKU89727.1"/>
    </source>
</evidence>
<dbReference type="KEGG" id="vin:AKJ08_0114"/>
<dbReference type="AlphaFoldDB" id="A0A0K1P8A7"/>
<dbReference type="Proteomes" id="UP000055590">
    <property type="component" value="Chromosome"/>
</dbReference>
<feature type="region of interest" description="Disordered" evidence="1">
    <location>
        <begin position="202"/>
        <end position="221"/>
    </location>
</feature>
<dbReference type="EMBL" id="CP012332">
    <property type="protein sequence ID" value="AKU89727.1"/>
    <property type="molecule type" value="Genomic_DNA"/>
</dbReference>
<accession>A0A0K1P8A7</accession>
<sequence length="221" mass="21960">MVASVRGQADPDGTTAVGDVRAELAVFAALARHRIAEDLANPEGCPLASRDADLTGLARVGVVAAHPRLADPRVATPAGAVVVREASDAEMVGAAALPRAVVVAQARDAAPRVGLAPPPAQAALVVLAALALSADTGRGGERAVAVRAALDAGPFDAVGPVLWAFTVRAALGLVASPAPGRTGCASGAGATDSAGAARIAGIPATRCPHREQRSPYQQTTQ</sequence>